<evidence type="ECO:0000313" key="1">
    <source>
        <dbReference type="EMBL" id="AFK37725.1"/>
    </source>
</evidence>
<accession>I3SBT3</accession>
<name>I3SBT3_MEDTR</name>
<proteinExistence type="evidence at transcript level"/>
<dbReference type="EMBL" id="BT137930">
    <property type="protein sequence ID" value="AFK37725.1"/>
    <property type="molecule type" value="mRNA"/>
</dbReference>
<dbReference type="AlphaFoldDB" id="I3SBT3"/>
<protein>
    <submittedName>
        <fullName evidence="1">Uncharacterized protein</fullName>
    </submittedName>
</protein>
<reference evidence="1" key="1">
    <citation type="submission" date="2012-05" db="EMBL/GenBank/DDBJ databases">
        <authorList>
            <person name="Krishnakumar V."/>
            <person name="Cheung F."/>
            <person name="Xiao Y."/>
            <person name="Chan A."/>
            <person name="Moskal W.A."/>
            <person name="Town C.D."/>
        </authorList>
    </citation>
    <scope>NUCLEOTIDE SEQUENCE</scope>
</reference>
<organism evidence="1">
    <name type="scientific">Medicago truncatula</name>
    <name type="common">Barrel medic</name>
    <name type="synonym">Medicago tribuloides</name>
    <dbReference type="NCBI Taxonomy" id="3880"/>
    <lineage>
        <taxon>Eukaryota</taxon>
        <taxon>Viridiplantae</taxon>
        <taxon>Streptophyta</taxon>
        <taxon>Embryophyta</taxon>
        <taxon>Tracheophyta</taxon>
        <taxon>Spermatophyta</taxon>
        <taxon>Magnoliopsida</taxon>
        <taxon>eudicotyledons</taxon>
        <taxon>Gunneridae</taxon>
        <taxon>Pentapetalae</taxon>
        <taxon>rosids</taxon>
        <taxon>fabids</taxon>
        <taxon>Fabales</taxon>
        <taxon>Fabaceae</taxon>
        <taxon>Papilionoideae</taxon>
        <taxon>50 kb inversion clade</taxon>
        <taxon>NPAAA clade</taxon>
        <taxon>Hologalegina</taxon>
        <taxon>IRL clade</taxon>
        <taxon>Trifolieae</taxon>
        <taxon>Medicago</taxon>
    </lineage>
</organism>
<sequence length="33" mass="3861">MNFHINSCKYLFIFFGSLILLESHKLCVLRVSS</sequence>